<dbReference type="PANTHER" id="PTHR48277">
    <property type="entry name" value="MITOCHONDRIAL RIBOSOMAL PROTEIN S5"/>
    <property type="match status" value="1"/>
</dbReference>
<evidence type="ECO:0000313" key="9">
    <source>
        <dbReference type="EMBL" id="RDW66128.1"/>
    </source>
</evidence>
<keyword evidence="4" id="KW-0862">Zinc</keyword>
<evidence type="ECO:0000256" key="3">
    <source>
        <dbReference type="ARBA" id="ARBA00023274"/>
    </source>
</evidence>
<organism evidence="9 10">
    <name type="scientific">Coleophoma cylindrospora</name>
    <dbReference type="NCBI Taxonomy" id="1849047"/>
    <lineage>
        <taxon>Eukaryota</taxon>
        <taxon>Fungi</taxon>
        <taxon>Dikarya</taxon>
        <taxon>Ascomycota</taxon>
        <taxon>Pezizomycotina</taxon>
        <taxon>Leotiomycetes</taxon>
        <taxon>Helotiales</taxon>
        <taxon>Dermateaceae</taxon>
        <taxon>Coleophoma</taxon>
    </lineage>
</organism>
<feature type="domain" description="S5 DRBM" evidence="8">
    <location>
        <begin position="327"/>
        <end position="390"/>
    </location>
</feature>
<dbReference type="Gene3D" id="3.30.160.20">
    <property type="match status" value="1"/>
</dbReference>
<dbReference type="InterPro" id="IPR001878">
    <property type="entry name" value="Znf_CCHC"/>
</dbReference>
<evidence type="ECO:0008006" key="11">
    <source>
        <dbReference type="Google" id="ProtNLM"/>
    </source>
</evidence>
<keyword evidence="2 5" id="KW-0689">Ribosomal protein</keyword>
<evidence type="ECO:0000256" key="5">
    <source>
        <dbReference type="PROSITE-ProRule" id="PRU00268"/>
    </source>
</evidence>
<dbReference type="InterPro" id="IPR000851">
    <property type="entry name" value="Ribosomal_uS5"/>
</dbReference>
<proteinExistence type="inferred from homology"/>
<dbReference type="InterPro" id="IPR036875">
    <property type="entry name" value="Znf_CCHC_sf"/>
</dbReference>
<dbReference type="FunFam" id="3.30.230.10:FF:000041">
    <property type="entry name" value="37S ribosomal protein S5"/>
    <property type="match status" value="1"/>
</dbReference>
<keyword evidence="10" id="KW-1185">Reference proteome</keyword>
<comment type="caution">
    <text evidence="9">The sequence shown here is derived from an EMBL/GenBank/DDBJ whole genome shotgun (WGS) entry which is preliminary data.</text>
</comment>
<dbReference type="GO" id="GO:0003723">
    <property type="term" value="F:RNA binding"/>
    <property type="evidence" value="ECO:0007669"/>
    <property type="project" value="InterPro"/>
</dbReference>
<dbReference type="InterPro" id="IPR013810">
    <property type="entry name" value="Ribosomal_uS5_N"/>
</dbReference>
<keyword evidence="4" id="KW-0863">Zinc-finger</keyword>
<dbReference type="OrthoDB" id="309483at2759"/>
<dbReference type="AlphaFoldDB" id="A0A3D8QWQ7"/>
<gene>
    <name evidence="9" type="ORF">BP6252_09763</name>
</gene>
<dbReference type="STRING" id="1849047.A0A3D8QWQ7"/>
<dbReference type="Gene3D" id="3.30.230.10">
    <property type="match status" value="1"/>
</dbReference>
<evidence type="ECO:0000256" key="2">
    <source>
        <dbReference type="ARBA" id="ARBA00022980"/>
    </source>
</evidence>
<keyword evidence="3 5" id="KW-0687">Ribonucleoprotein</keyword>
<dbReference type="InterPro" id="IPR020568">
    <property type="entry name" value="Ribosomal_Su5_D2-typ_SF"/>
</dbReference>
<dbReference type="PROSITE" id="PS50881">
    <property type="entry name" value="S5_DSRBD"/>
    <property type="match status" value="1"/>
</dbReference>
<dbReference type="SUPFAM" id="SSF57756">
    <property type="entry name" value="Retrovirus zinc finger-like domains"/>
    <property type="match status" value="1"/>
</dbReference>
<sequence length="490" mass="55059">MSVSRPARCLLSKPSIPTVRPRIRCQNFHASSKLHARRRPRVASLKAGEMGLITNQLPAKEIYKPYSEKEKIAVGRQYAPEQLEAIEAGEAAIDPEHLKSQGQMRTDLGSLPYLDDLSQNAMFVDSKIEKRGARDSSERMMTPDEYGEHLANYMTKTGSHIRAGQRRSAEMEEYWTRDKKPCFHCGKPGHSELSCPNKAISKAEREDLISWWETKGRAQAMQKVDVLNPVYRRMERQIDEANTADAMRAYKGFTGWIGSKGPIIDDPSTSVGSATALAPKLPTKIDTDEIARLARGEVKEVDPRDPEGQWDKLREQTGMTLNEILDIKTNALVTNYVSNQTRLGKVQSLYVLTIAGDGKGRLGLGEAKGTENEETRHNSRMDAIRKMRPIPRYEDRTIYGQVDAKVAATEVTLMSRPPGFGLRCQHLIFEMCRAAGIHDLAARVPRSRNKMNTVKAAYHALMNQRIPDEIARGRGIKLVDVRKVYYAGRV</sequence>
<evidence type="ECO:0000256" key="6">
    <source>
        <dbReference type="RuleBase" id="RU003823"/>
    </source>
</evidence>
<dbReference type="InterPro" id="IPR014721">
    <property type="entry name" value="Ribsml_uS5_D2-typ_fold_subgr"/>
</dbReference>
<dbReference type="SUPFAM" id="SSF54768">
    <property type="entry name" value="dsRNA-binding domain-like"/>
    <property type="match status" value="1"/>
</dbReference>
<dbReference type="GO" id="GO:1990904">
    <property type="term" value="C:ribonucleoprotein complex"/>
    <property type="evidence" value="ECO:0007669"/>
    <property type="project" value="UniProtKB-UniRule"/>
</dbReference>
<comment type="similarity">
    <text evidence="1 6">Belongs to the universal ribosomal protein uS5 family.</text>
</comment>
<dbReference type="InterPro" id="IPR005324">
    <property type="entry name" value="Ribosomal_uS5_C"/>
</dbReference>
<evidence type="ECO:0000259" key="7">
    <source>
        <dbReference type="PROSITE" id="PS50158"/>
    </source>
</evidence>
<reference evidence="9 10" key="1">
    <citation type="journal article" date="2018" name="IMA Fungus">
        <title>IMA Genome-F 9: Draft genome sequence of Annulohypoxylon stygium, Aspergillus mulundensis, Berkeleyomyces basicola (syn. Thielaviopsis basicola), Ceratocystis smalleyi, two Cercospora beticola strains, Coleophoma cylindrospora, Fusarium fracticaudum, Phialophora cf. hyalina, and Morchella septimelata.</title>
        <authorList>
            <person name="Wingfield B.D."/>
            <person name="Bills G.F."/>
            <person name="Dong Y."/>
            <person name="Huang W."/>
            <person name="Nel W.J."/>
            <person name="Swalarsk-Parry B.S."/>
            <person name="Vaghefi N."/>
            <person name="Wilken P.M."/>
            <person name="An Z."/>
            <person name="de Beer Z.W."/>
            <person name="De Vos L."/>
            <person name="Chen L."/>
            <person name="Duong T.A."/>
            <person name="Gao Y."/>
            <person name="Hammerbacher A."/>
            <person name="Kikkert J.R."/>
            <person name="Li Y."/>
            <person name="Li H."/>
            <person name="Li K."/>
            <person name="Li Q."/>
            <person name="Liu X."/>
            <person name="Ma X."/>
            <person name="Naidoo K."/>
            <person name="Pethybridge S.J."/>
            <person name="Sun J."/>
            <person name="Steenkamp E.T."/>
            <person name="van der Nest M.A."/>
            <person name="van Wyk S."/>
            <person name="Wingfield M.J."/>
            <person name="Xiong C."/>
            <person name="Yue Q."/>
            <person name="Zhang X."/>
        </authorList>
    </citation>
    <scope>NUCLEOTIDE SEQUENCE [LARGE SCALE GENOMIC DNA]</scope>
    <source>
        <strain evidence="9 10">BP6252</strain>
    </source>
</reference>
<dbReference type="SUPFAM" id="SSF54211">
    <property type="entry name" value="Ribosomal protein S5 domain 2-like"/>
    <property type="match status" value="1"/>
</dbReference>
<evidence type="ECO:0000259" key="8">
    <source>
        <dbReference type="PROSITE" id="PS50881"/>
    </source>
</evidence>
<dbReference type="Proteomes" id="UP000256645">
    <property type="component" value="Unassembled WGS sequence"/>
</dbReference>
<keyword evidence="4" id="KW-0479">Metal-binding</keyword>
<dbReference type="PANTHER" id="PTHR48277:SF1">
    <property type="entry name" value="MITOCHONDRIAL RIBOSOMAL PROTEIN S5"/>
    <property type="match status" value="1"/>
</dbReference>
<feature type="domain" description="CCHC-type" evidence="7">
    <location>
        <begin position="182"/>
        <end position="197"/>
    </location>
</feature>
<dbReference type="EMBL" id="PDLM01000011">
    <property type="protein sequence ID" value="RDW66128.1"/>
    <property type="molecule type" value="Genomic_DNA"/>
</dbReference>
<dbReference type="Pfam" id="PF00333">
    <property type="entry name" value="Ribosomal_S5"/>
    <property type="match status" value="1"/>
</dbReference>
<dbReference type="GO" id="GO:0008270">
    <property type="term" value="F:zinc ion binding"/>
    <property type="evidence" value="ECO:0007669"/>
    <property type="project" value="UniProtKB-KW"/>
</dbReference>
<dbReference type="Pfam" id="PF03719">
    <property type="entry name" value="Ribosomal_S5_C"/>
    <property type="match status" value="1"/>
</dbReference>
<evidence type="ECO:0000313" key="10">
    <source>
        <dbReference type="Proteomes" id="UP000256645"/>
    </source>
</evidence>
<evidence type="ECO:0000256" key="1">
    <source>
        <dbReference type="ARBA" id="ARBA00008945"/>
    </source>
</evidence>
<evidence type="ECO:0000256" key="4">
    <source>
        <dbReference type="PROSITE-ProRule" id="PRU00047"/>
    </source>
</evidence>
<protein>
    <recommendedName>
        <fullName evidence="11">S5 DRBM domain-containing protein</fullName>
    </recommendedName>
</protein>
<dbReference type="PROSITE" id="PS50158">
    <property type="entry name" value="ZF_CCHC"/>
    <property type="match status" value="1"/>
</dbReference>
<accession>A0A3D8QWQ7</accession>
<dbReference type="GO" id="GO:0006412">
    <property type="term" value="P:translation"/>
    <property type="evidence" value="ECO:0007669"/>
    <property type="project" value="InterPro"/>
</dbReference>
<dbReference type="GO" id="GO:0005840">
    <property type="term" value="C:ribosome"/>
    <property type="evidence" value="ECO:0007669"/>
    <property type="project" value="UniProtKB-KW"/>
</dbReference>
<name>A0A3D8QWQ7_9HELO</name>
<dbReference type="GO" id="GO:0003735">
    <property type="term" value="F:structural constituent of ribosome"/>
    <property type="evidence" value="ECO:0007669"/>
    <property type="project" value="UniProtKB-UniRule"/>
</dbReference>